<evidence type="ECO:0000256" key="3">
    <source>
        <dbReference type="ARBA" id="ARBA00022523"/>
    </source>
</evidence>
<protein>
    <recommendedName>
        <fullName evidence="14">Germin-like protein</fullName>
    </recommendedName>
</protein>
<dbReference type="Gene3D" id="2.60.120.10">
    <property type="entry name" value="Jelly Rolls"/>
    <property type="match status" value="1"/>
</dbReference>
<dbReference type="InterPro" id="IPR011051">
    <property type="entry name" value="RmlC_Cupin_sf"/>
</dbReference>
<evidence type="ECO:0000256" key="1">
    <source>
        <dbReference type="ARBA" id="ARBA00004271"/>
    </source>
</evidence>
<evidence type="ECO:0000313" key="16">
    <source>
        <dbReference type="EMBL" id="PNY14540.1"/>
    </source>
</evidence>
<reference evidence="16 17" key="1">
    <citation type="journal article" date="2014" name="Am. J. Bot.">
        <title>Genome assembly and annotation for red clover (Trifolium pratense; Fabaceae).</title>
        <authorList>
            <person name="Istvanek J."/>
            <person name="Jaros M."/>
            <person name="Krenek A."/>
            <person name="Repkova J."/>
        </authorList>
    </citation>
    <scope>NUCLEOTIDE SEQUENCE [LARGE SCALE GENOMIC DNA]</scope>
    <source>
        <strain evidence="17">cv. Tatra</strain>
        <tissue evidence="16">Young leaves</tissue>
    </source>
</reference>
<dbReference type="SUPFAM" id="SSF51182">
    <property type="entry name" value="RmlC-like cupins"/>
    <property type="match status" value="1"/>
</dbReference>
<feature type="binding site" evidence="11">
    <location>
        <position position="112"/>
    </location>
    <ligand>
        <name>oxalate</name>
        <dbReference type="ChEBI" id="CHEBI:30623"/>
    </ligand>
</feature>
<evidence type="ECO:0000256" key="13">
    <source>
        <dbReference type="PIRSR" id="PIRSR601929-3"/>
    </source>
</evidence>
<dbReference type="InterPro" id="IPR019780">
    <property type="entry name" value="Germin_Mn-BS"/>
</dbReference>
<organism evidence="16 17">
    <name type="scientific">Trifolium pratense</name>
    <name type="common">Red clover</name>
    <dbReference type="NCBI Taxonomy" id="57577"/>
    <lineage>
        <taxon>Eukaryota</taxon>
        <taxon>Viridiplantae</taxon>
        <taxon>Streptophyta</taxon>
        <taxon>Embryophyta</taxon>
        <taxon>Tracheophyta</taxon>
        <taxon>Spermatophyta</taxon>
        <taxon>Magnoliopsida</taxon>
        <taxon>eudicotyledons</taxon>
        <taxon>Gunneridae</taxon>
        <taxon>Pentapetalae</taxon>
        <taxon>rosids</taxon>
        <taxon>fabids</taxon>
        <taxon>Fabales</taxon>
        <taxon>Fabaceae</taxon>
        <taxon>Papilionoideae</taxon>
        <taxon>50 kb inversion clade</taxon>
        <taxon>NPAAA clade</taxon>
        <taxon>Hologalegina</taxon>
        <taxon>IRL clade</taxon>
        <taxon>Trifolieae</taxon>
        <taxon>Trifolium</taxon>
    </lineage>
</organism>
<dbReference type="FunFam" id="2.60.120.10:FF:000047">
    <property type="entry name" value="Auxin-binding protein ABP19a"/>
    <property type="match status" value="1"/>
</dbReference>
<keyword evidence="5 11" id="KW-0479">Metal-binding</keyword>
<evidence type="ECO:0000256" key="7">
    <source>
        <dbReference type="ARBA" id="ARBA00023157"/>
    </source>
</evidence>
<keyword evidence="6 14" id="KW-0732">Signal</keyword>
<sequence>MKMIHIILYFLALLSYTSHATTTSVNDFCVANLLLPNTPSGYPCKPQSLVTENDFVFSKLGPAVLIQPFNAGTTTVSVKNLPGLNGLGISAGRVDIGINGTIPMHTHPDATELLIVSQGQITAGFITPTKLIVKNLNPGDVFVFPQGLLHFQVNSGVGNAVAFVAYSNSDPNIHLLDISLFGNNLSTPTLEKTTLLDAAQIKKLKAQLGGSG</sequence>
<accession>A0A2K3PGW6</accession>
<feature type="domain" description="Cupin type-1" evidence="15">
    <location>
        <begin position="55"/>
        <end position="202"/>
    </location>
</feature>
<dbReference type="EMBL" id="ASHM01006940">
    <property type="protein sequence ID" value="PNY14540.1"/>
    <property type="molecule type" value="Genomic_DNA"/>
</dbReference>
<feature type="binding site" evidence="11">
    <location>
        <position position="107"/>
    </location>
    <ligand>
        <name>oxalate</name>
        <dbReference type="ChEBI" id="CHEBI:30623"/>
    </ligand>
</feature>
<evidence type="ECO:0000256" key="14">
    <source>
        <dbReference type="RuleBase" id="RU366015"/>
    </source>
</evidence>
<reference evidence="16 17" key="2">
    <citation type="journal article" date="2017" name="Front. Plant Sci.">
        <title>Gene Classification and Mining of Molecular Markers Useful in Red Clover (Trifolium pratense) Breeding.</title>
        <authorList>
            <person name="Istvanek J."/>
            <person name="Dluhosova J."/>
            <person name="Dluhos P."/>
            <person name="Patkova L."/>
            <person name="Nedelnik J."/>
            <person name="Repkova J."/>
        </authorList>
    </citation>
    <scope>NUCLEOTIDE SEQUENCE [LARGE SCALE GENOMIC DNA]</scope>
    <source>
        <strain evidence="17">cv. Tatra</strain>
        <tissue evidence="16">Young leaves</tissue>
    </source>
</reference>
<feature type="signal peptide" evidence="14">
    <location>
        <begin position="1"/>
        <end position="20"/>
    </location>
</feature>
<evidence type="ECO:0000256" key="4">
    <source>
        <dbReference type="ARBA" id="ARBA00022525"/>
    </source>
</evidence>
<dbReference type="ExpressionAtlas" id="A0A2K3PGW6">
    <property type="expression patterns" value="baseline"/>
</dbReference>
<dbReference type="PANTHER" id="PTHR31238">
    <property type="entry name" value="GERMIN-LIKE PROTEIN SUBFAMILY 3 MEMBER 3"/>
    <property type="match status" value="1"/>
</dbReference>
<feature type="binding site" evidence="12">
    <location>
        <position position="150"/>
    </location>
    <ligand>
        <name>Mn(2+)</name>
        <dbReference type="ChEBI" id="CHEBI:29035"/>
    </ligand>
</feature>
<keyword evidence="9" id="KW-0325">Glycoprotein</keyword>
<comment type="caution">
    <text evidence="16">The sequence shown here is derived from an EMBL/GenBank/DDBJ whole genome shotgun (WGS) entry which is preliminary data.</text>
</comment>
<dbReference type="Proteomes" id="UP000236291">
    <property type="component" value="Unassembled WGS sequence"/>
</dbReference>
<evidence type="ECO:0000256" key="12">
    <source>
        <dbReference type="PIRSR" id="PIRSR601929-2"/>
    </source>
</evidence>
<gene>
    <name evidence="16" type="ORF">L195_g011222</name>
</gene>
<dbReference type="AlphaFoldDB" id="A0A2K3PGW6"/>
<evidence type="ECO:0000259" key="15">
    <source>
        <dbReference type="SMART" id="SM00835"/>
    </source>
</evidence>
<feature type="binding site" evidence="12">
    <location>
        <position position="107"/>
    </location>
    <ligand>
        <name>Mn(2+)</name>
        <dbReference type="ChEBI" id="CHEBI:29035"/>
    </ligand>
</feature>
<keyword evidence="4 14" id="KW-0964">Secreted</keyword>
<dbReference type="CDD" id="cd02241">
    <property type="entry name" value="cupin_OxOx"/>
    <property type="match status" value="1"/>
</dbReference>
<comment type="subcellular location">
    <subcellularLocation>
        <location evidence="1 14">Secreted</location>
        <location evidence="1 14">Extracellular space</location>
        <location evidence="1 14">Apoplast</location>
    </subcellularLocation>
</comment>
<proteinExistence type="inferred from homology"/>
<dbReference type="Pfam" id="PF00190">
    <property type="entry name" value="Cupin_1"/>
    <property type="match status" value="1"/>
</dbReference>
<name>A0A2K3PGW6_TRIPR</name>
<feature type="binding site" evidence="12">
    <location>
        <position position="105"/>
    </location>
    <ligand>
        <name>Mn(2+)</name>
        <dbReference type="ChEBI" id="CHEBI:29035"/>
    </ligand>
</feature>
<evidence type="ECO:0000256" key="5">
    <source>
        <dbReference type="ARBA" id="ARBA00022723"/>
    </source>
</evidence>
<keyword evidence="8" id="KW-0675">Receptor</keyword>
<evidence type="ECO:0000256" key="10">
    <source>
        <dbReference type="ARBA" id="ARBA00023211"/>
    </source>
</evidence>
<keyword evidence="7 13" id="KW-1015">Disulfide bond</keyword>
<feature type="chain" id="PRO_5019619720" description="Germin-like protein" evidence="14">
    <location>
        <begin position="21"/>
        <end position="212"/>
    </location>
</feature>
<dbReference type="InterPro" id="IPR014710">
    <property type="entry name" value="RmlC-like_jellyroll"/>
</dbReference>
<feature type="binding site" evidence="12">
    <location>
        <position position="112"/>
    </location>
    <ligand>
        <name>Mn(2+)</name>
        <dbReference type="ChEBI" id="CHEBI:29035"/>
    </ligand>
</feature>
<evidence type="ECO:0000313" key="17">
    <source>
        <dbReference type="Proteomes" id="UP000236291"/>
    </source>
</evidence>
<dbReference type="PRINTS" id="PR00325">
    <property type="entry name" value="GERMIN"/>
</dbReference>
<evidence type="ECO:0000256" key="9">
    <source>
        <dbReference type="ARBA" id="ARBA00023180"/>
    </source>
</evidence>
<dbReference type="STRING" id="57577.A0A2K3PGW6"/>
<evidence type="ECO:0000256" key="11">
    <source>
        <dbReference type="PIRSR" id="PIRSR601929-1"/>
    </source>
</evidence>
<dbReference type="PROSITE" id="PS00725">
    <property type="entry name" value="GERMIN"/>
    <property type="match status" value="1"/>
</dbReference>
<dbReference type="GO" id="GO:0030145">
    <property type="term" value="F:manganese ion binding"/>
    <property type="evidence" value="ECO:0007669"/>
    <property type="project" value="UniProtKB-UniRule"/>
</dbReference>
<dbReference type="InterPro" id="IPR001929">
    <property type="entry name" value="Germin"/>
</dbReference>
<dbReference type="SMART" id="SM00835">
    <property type="entry name" value="Cupin_1"/>
    <property type="match status" value="1"/>
</dbReference>
<dbReference type="GO" id="GO:0048046">
    <property type="term" value="C:apoplast"/>
    <property type="evidence" value="ECO:0007669"/>
    <property type="project" value="UniProtKB-SubCell"/>
</dbReference>
<dbReference type="InterPro" id="IPR006045">
    <property type="entry name" value="Cupin_1"/>
</dbReference>
<evidence type="ECO:0000256" key="8">
    <source>
        <dbReference type="ARBA" id="ARBA00023170"/>
    </source>
</evidence>
<keyword evidence="10 11" id="KW-0464">Manganese</keyword>
<comment type="similarity">
    <text evidence="2 14">Belongs to the germin family.</text>
</comment>
<feature type="disulfide bond" evidence="13">
    <location>
        <begin position="29"/>
        <end position="44"/>
    </location>
</feature>
<evidence type="ECO:0000256" key="2">
    <source>
        <dbReference type="ARBA" id="ARBA00007456"/>
    </source>
</evidence>
<evidence type="ECO:0000256" key="6">
    <source>
        <dbReference type="ARBA" id="ARBA00022729"/>
    </source>
</evidence>
<keyword evidence="3 14" id="KW-0052">Apoplast</keyword>